<keyword evidence="2" id="KW-1185">Reference proteome</keyword>
<dbReference type="EMBL" id="PVTE01000006">
    <property type="protein sequence ID" value="PRY40839.1"/>
    <property type="molecule type" value="Genomic_DNA"/>
</dbReference>
<evidence type="ECO:0000313" key="1">
    <source>
        <dbReference type="EMBL" id="PRY40839.1"/>
    </source>
</evidence>
<dbReference type="AlphaFoldDB" id="A0A2T0T5D2"/>
<evidence type="ECO:0000313" key="2">
    <source>
        <dbReference type="Proteomes" id="UP000238375"/>
    </source>
</evidence>
<protein>
    <submittedName>
        <fullName evidence="1">Uncharacterized protein</fullName>
    </submittedName>
</protein>
<name>A0A2T0T5D2_9BACT</name>
<proteinExistence type="predicted"/>
<organism evidence="1 2">
    <name type="scientific">Spirosoma oryzae</name>
    <dbReference type="NCBI Taxonomy" id="1469603"/>
    <lineage>
        <taxon>Bacteria</taxon>
        <taxon>Pseudomonadati</taxon>
        <taxon>Bacteroidota</taxon>
        <taxon>Cytophagia</taxon>
        <taxon>Cytophagales</taxon>
        <taxon>Cytophagaceae</taxon>
        <taxon>Spirosoma</taxon>
    </lineage>
</organism>
<reference evidence="1 2" key="1">
    <citation type="submission" date="2018-03" db="EMBL/GenBank/DDBJ databases">
        <title>Genomic Encyclopedia of Archaeal and Bacterial Type Strains, Phase II (KMG-II): from individual species to whole genera.</title>
        <authorList>
            <person name="Goeker M."/>
        </authorList>
    </citation>
    <scope>NUCLEOTIDE SEQUENCE [LARGE SCALE GENOMIC DNA]</scope>
    <source>
        <strain evidence="1 2">DSM 28354</strain>
    </source>
</reference>
<accession>A0A2T0T5D2</accession>
<gene>
    <name evidence="1" type="ORF">CLV58_10622</name>
</gene>
<dbReference type="RefSeq" id="WP_106137283.1">
    <property type="nucleotide sequence ID" value="NZ_PVTE01000006.1"/>
</dbReference>
<comment type="caution">
    <text evidence="1">The sequence shown here is derived from an EMBL/GenBank/DDBJ whole genome shotgun (WGS) entry which is preliminary data.</text>
</comment>
<sequence>MKASEAIPNQEYWFVFYGMRRRAFFQGPLLRGQETDISKPKSFTFYSEEDGKYYKIAASHPVADTEVGGLELWSVYCLEQHHSAQFTISAMTETT</sequence>
<dbReference type="Proteomes" id="UP000238375">
    <property type="component" value="Unassembled WGS sequence"/>
</dbReference>